<dbReference type="SUPFAM" id="SSF159501">
    <property type="entry name" value="EreA/ChaN-like"/>
    <property type="match status" value="1"/>
</dbReference>
<dbReference type="EMBL" id="JAEHHL010000009">
    <property type="protein sequence ID" value="MBK0400652.1"/>
    <property type="molecule type" value="Genomic_DNA"/>
</dbReference>
<dbReference type="InterPro" id="IPR007314">
    <property type="entry name" value="Cofac_haem-bd_dom"/>
</dbReference>
<accession>A0A8J7SEG8</accession>
<keyword evidence="2" id="KW-0449">Lipoprotein</keyword>
<evidence type="ECO:0000313" key="2">
    <source>
        <dbReference type="EMBL" id="MBK0400652.1"/>
    </source>
</evidence>
<dbReference type="Pfam" id="PF04187">
    <property type="entry name" value="Cofac_haem_bdg"/>
    <property type="match status" value="1"/>
</dbReference>
<organism evidence="2 3">
    <name type="scientific">Thermohalobaculum xanthum</name>
    <dbReference type="NCBI Taxonomy" id="2753746"/>
    <lineage>
        <taxon>Bacteria</taxon>
        <taxon>Pseudomonadati</taxon>
        <taxon>Pseudomonadota</taxon>
        <taxon>Alphaproteobacteria</taxon>
        <taxon>Rhodobacterales</taxon>
        <taxon>Paracoccaceae</taxon>
        <taxon>Thermohalobaculum</taxon>
    </lineage>
</organism>
<name>A0A8J7SEG8_9RHOB</name>
<reference evidence="2" key="1">
    <citation type="submission" date="2020-12" db="EMBL/GenBank/DDBJ databases">
        <title>Bacterial taxonomy.</title>
        <authorList>
            <person name="Pan X."/>
        </authorList>
    </citation>
    <scope>NUCLEOTIDE SEQUENCE</scope>
    <source>
        <strain evidence="2">M0105</strain>
    </source>
</reference>
<sequence length="317" mass="32391">MTVGFDMIGPGISGALRALAVALGLAACAPLGAPPGPVGPDALTGRIWDVAAGREIAPDILAARLRGADLVILGEVHDNPTHHARQAWAVEAIDPAGLAFEMVPEASEEGIAVFRAQGAAPGEIGPAIGWDRLGWPDWPLYAQIFEAAPDAYVAGGGVARADLRLASAEGAAAAYGAGAASAGLEAPLPAAQQAEAEAEMVAAHCNQLPPEYAAAMVESQRLRDARFAAALLRAYRQGEGRGAAVLITGNGHARTDRGVPVYLAARAPGLDVISVGQVEVAEGAAPPAPGDPSFPFDYVWFSEPAARTDPCAGFTMR</sequence>
<gene>
    <name evidence="2" type="ORF">H0I76_15745</name>
</gene>
<comment type="caution">
    <text evidence="2">The sequence shown here is derived from an EMBL/GenBank/DDBJ whole genome shotgun (WGS) entry which is preliminary data.</text>
</comment>
<dbReference type="Proteomes" id="UP000655420">
    <property type="component" value="Unassembled WGS sequence"/>
</dbReference>
<dbReference type="Gene3D" id="3.40.50.11550">
    <property type="match status" value="2"/>
</dbReference>
<protein>
    <submittedName>
        <fullName evidence="2">ChaN family lipoprotein</fullName>
    </submittedName>
</protein>
<evidence type="ECO:0000259" key="1">
    <source>
        <dbReference type="Pfam" id="PF04187"/>
    </source>
</evidence>
<keyword evidence="3" id="KW-1185">Reference proteome</keyword>
<evidence type="ECO:0000313" key="3">
    <source>
        <dbReference type="Proteomes" id="UP000655420"/>
    </source>
</evidence>
<proteinExistence type="predicted"/>
<feature type="domain" description="Haem-binding uptake Tiki superfamily ChaN" evidence="1">
    <location>
        <begin position="61"/>
        <end position="263"/>
    </location>
</feature>
<dbReference type="AlphaFoldDB" id="A0A8J7SEG8"/>
<dbReference type="RefSeq" id="WP_200611800.1">
    <property type="nucleotide sequence ID" value="NZ_JAEHHL010000009.1"/>
</dbReference>